<protein>
    <submittedName>
        <fullName evidence="2">Uncharacterized protein</fullName>
    </submittedName>
</protein>
<dbReference type="GO" id="GO:0005783">
    <property type="term" value="C:endoplasmic reticulum"/>
    <property type="evidence" value="ECO:0007669"/>
    <property type="project" value="TreeGrafter"/>
</dbReference>
<dbReference type="PANTHER" id="PTHR12393">
    <property type="entry name" value="SPHINGOMYELIN PHOSPHODIESTERASE RELATED"/>
    <property type="match status" value="1"/>
</dbReference>
<dbReference type="AlphaFoldDB" id="D8U8M7"/>
<dbReference type="GO" id="GO:0071944">
    <property type="term" value="C:cell periphery"/>
    <property type="evidence" value="ECO:0007669"/>
    <property type="project" value="TreeGrafter"/>
</dbReference>
<dbReference type="PANTHER" id="PTHR12393:SF6">
    <property type="entry name" value="SPHINGOMYELIN PHOSPHODIESTERASE 2"/>
    <property type="match status" value="1"/>
</dbReference>
<proteinExistence type="predicted"/>
<dbReference type="InParanoid" id="D8U8M7"/>
<reference evidence="2 3" key="1">
    <citation type="journal article" date="2010" name="Science">
        <title>Genomic analysis of organismal complexity in the multicellular green alga Volvox carteri.</title>
        <authorList>
            <person name="Prochnik S.E."/>
            <person name="Umen J."/>
            <person name="Nedelcu A.M."/>
            <person name="Hallmann A."/>
            <person name="Miller S.M."/>
            <person name="Nishii I."/>
            <person name="Ferris P."/>
            <person name="Kuo A."/>
            <person name="Mitros T."/>
            <person name="Fritz-Laylin L.K."/>
            <person name="Hellsten U."/>
            <person name="Chapman J."/>
            <person name="Simakov O."/>
            <person name="Rensing S.A."/>
            <person name="Terry A."/>
            <person name="Pangilinan J."/>
            <person name="Kapitonov V."/>
            <person name="Jurka J."/>
            <person name="Salamov A."/>
            <person name="Shapiro H."/>
            <person name="Schmutz J."/>
            <person name="Grimwood J."/>
            <person name="Lindquist E."/>
            <person name="Lucas S."/>
            <person name="Grigoriev I.V."/>
            <person name="Schmitt R."/>
            <person name="Kirk D."/>
            <person name="Rokhsar D.S."/>
        </authorList>
    </citation>
    <scope>NUCLEOTIDE SEQUENCE [LARGE SCALE GENOMIC DNA]</scope>
    <source>
        <strain evidence="3">f. Nagariensis / Eve</strain>
    </source>
</reference>
<dbReference type="GeneID" id="9621764"/>
<keyword evidence="3" id="KW-1185">Reference proteome</keyword>
<dbReference type="GO" id="GO:0030149">
    <property type="term" value="P:sphingolipid catabolic process"/>
    <property type="evidence" value="ECO:0007669"/>
    <property type="project" value="TreeGrafter"/>
</dbReference>
<name>D8U8M7_VOLCA</name>
<gene>
    <name evidence="2" type="ORF">VOLCADRAFT_95889</name>
</gene>
<dbReference type="RefSeq" id="XP_002955021.1">
    <property type="nucleotide sequence ID" value="XM_002954975.1"/>
</dbReference>
<dbReference type="GO" id="GO:0046513">
    <property type="term" value="P:ceramide biosynthetic process"/>
    <property type="evidence" value="ECO:0007669"/>
    <property type="project" value="TreeGrafter"/>
</dbReference>
<dbReference type="Proteomes" id="UP000001058">
    <property type="component" value="Unassembled WGS sequence"/>
</dbReference>
<sequence>MQDLAIVHNRLLHFAEANAAGDLEGATEDGDAPERLLRFLLDVSSPPWPKAEHIRAVCNPRELLMALLEVYDQLKETAFDSPMHLLLLRLLGLVPRLVAAVQRRRLQVALSCLPAVADLAAGAAARLAACRRVAEEAEAAAAAAAVARRGLEPGQLDEQLETTAAAEDMWRQAKTQLVAPFAVFAEQMHELVLAAELPPLLFNTTTTTTTITSSTNVGAAAAVSTAVPHGTEPLSLERRRVGAWLLALCGALWSAWGPLVPLPPPPPPPSLDGSTAAGASSGSMTMWSHEACSVEYPADRTLILSHIASDPELPRLGAASLLWLATAPLAATAATATARYGARPLASRAADDGSRQGARGPPGIRWPPCLEPSTRNPRGSLKVLLEACQVLLLYAGREDSTTLLDRALQLLAAGSAVPGAPAASTAPTIDQWVGVYSRLAGRQASDPLRASELYDMLGVYEPHLDESDTALEPLAQSLATVAAVNMVHGVVGSESEARRTLAHAALQSLLGALSPPLRARCLESLAAGPSPEVSALALQRLQREVATAAAAAGEGVAAVGRSDGGYGGSGAVFSTPWVLRPVLQQLLPLLSDVAGADAAGAAADGAAADALTHRADVATAAVSVVRFLALRSQSATAAAAASTGVVNTPHDNEAHLRGAAANGGVYGLRNGPRRHDESAATVASAASGVAARAAVLGAVYETCVRPLHGAISAAFRELRRRVQLEEETSAPSSPPPHQVPAAMPATAADRFAANVAVVSDAVAGLTAISRLQEVADYVAELLGHPALQEGFIRGTVSPQTMLTQLRSPAPAQARGRPSGCKQSAVLVAAASSPSPDWRAKVEWLEAKRYPRNPEVAAAAASLPDGRDRLRWLQERGYPMGLFNSETFRKAGRAGNFPLVQYLLQEFVLYNFTRDAAEAAAEAGQLDFLKALHALCQLDSEASRSLALHACRSGHQAVVAWAVQELQYDVSGDPEALSAAAESGNVALMAWIWARSQLSSGKCMEGAVKSGCREALQWMEEHGLLMKGDLGTMYYIAARNEIRIEFAVFLACAVYW</sequence>
<dbReference type="EMBL" id="GL378368">
    <property type="protein sequence ID" value="EFJ44009.1"/>
    <property type="molecule type" value="Genomic_DNA"/>
</dbReference>
<evidence type="ECO:0000313" key="2">
    <source>
        <dbReference type="EMBL" id="EFJ44009.1"/>
    </source>
</evidence>
<feature type="region of interest" description="Disordered" evidence="1">
    <location>
        <begin position="345"/>
        <end position="372"/>
    </location>
</feature>
<dbReference type="GO" id="GO:0004620">
    <property type="term" value="F:phospholipase activity"/>
    <property type="evidence" value="ECO:0007669"/>
    <property type="project" value="TreeGrafter"/>
</dbReference>
<evidence type="ECO:0000256" key="1">
    <source>
        <dbReference type="SAM" id="MobiDB-lite"/>
    </source>
</evidence>
<organism evidence="3">
    <name type="scientific">Volvox carteri f. nagariensis</name>
    <dbReference type="NCBI Taxonomy" id="3068"/>
    <lineage>
        <taxon>Eukaryota</taxon>
        <taxon>Viridiplantae</taxon>
        <taxon>Chlorophyta</taxon>
        <taxon>core chlorophytes</taxon>
        <taxon>Chlorophyceae</taxon>
        <taxon>CS clade</taxon>
        <taxon>Chlamydomonadales</taxon>
        <taxon>Volvocaceae</taxon>
        <taxon>Volvox</taxon>
    </lineage>
</organism>
<dbReference type="GO" id="GO:0016020">
    <property type="term" value="C:membrane"/>
    <property type="evidence" value="ECO:0007669"/>
    <property type="project" value="TreeGrafter"/>
</dbReference>
<evidence type="ECO:0000313" key="3">
    <source>
        <dbReference type="Proteomes" id="UP000001058"/>
    </source>
</evidence>
<dbReference type="KEGG" id="vcn:VOLCADRAFT_95889"/>
<accession>D8U8M7</accession>